<dbReference type="GO" id="GO:0005509">
    <property type="term" value="F:calcium ion binding"/>
    <property type="evidence" value="ECO:0007669"/>
    <property type="project" value="InterPro"/>
</dbReference>
<feature type="compositionally biased region" description="Basic and acidic residues" evidence="5">
    <location>
        <begin position="387"/>
        <end position="413"/>
    </location>
</feature>
<evidence type="ECO:0000256" key="5">
    <source>
        <dbReference type="SAM" id="MobiDB-lite"/>
    </source>
</evidence>
<evidence type="ECO:0000256" key="6">
    <source>
        <dbReference type="SAM" id="SignalP"/>
    </source>
</evidence>
<proteinExistence type="predicted"/>
<keyword evidence="2 4" id="KW-0472">Membrane</keyword>
<sequence>MTRTGGHVGEKQHVTARGVGRRALGAAAAGALFLSALPASAQTRTFYLDRLIMAGAPEDSIALWRPQVAPDTRFFGQFGLGFGLNPFRVENMLDDERSAERFSRDYGAPVSSQLIGYLNGGVEFLDRFSVQVGLPFIAFQTSNQTNDSTIAGAQDAASPSAAALMDLRLDARAILYRSDDRFFKLGVNAAAWVPTGHRFSFAGDKSASALIGLSGEIDLKSMFFVLNTGVHFRPYASLNDFDVSHEWRWGIGGFVPLRNGTLRLGAQLFGSTGLGRGTTFDGDNTPLEWMAEGRLALDQRKKAWLGVGGGTRLTGGYAPDFRLTGVIGYAFGISDVEPMSPGRRFQAPPPRAADTDKDGYPDDIDLCPTDPEDNKPPNPSDGCPALPDRDGDGIPDVSDKCPDEPEDFDKINDADGCPEDDADEDKIPDAKDACPKEPGEPSADPAKNGCPQFIRRITGSSEIQILKQVQFATGSARILPNSYGILDEVVRLLKVNPEITLVAIEGHTDNRGSDQLNERLSNDRAHSVRTYLIERGGIDPARLTAAGFGPRRPIETNDTEAGRQKNRRVEFHIRESNTGGNKASGNTGGNSGGTVTP</sequence>
<evidence type="ECO:0000313" key="9">
    <source>
        <dbReference type="Proteomes" id="UP000295497"/>
    </source>
</evidence>
<dbReference type="AlphaFoldDB" id="A0A4P2QMN1"/>
<dbReference type="PANTHER" id="PTHR30329:SF21">
    <property type="entry name" value="LIPOPROTEIN YIAD-RELATED"/>
    <property type="match status" value="1"/>
</dbReference>
<dbReference type="Proteomes" id="UP000295497">
    <property type="component" value="Chromosome"/>
</dbReference>
<gene>
    <name evidence="8" type="primary">ompA</name>
    <name evidence="8" type="ORF">SOCE836_031780</name>
</gene>
<dbReference type="InterPro" id="IPR028974">
    <property type="entry name" value="TSP_type-3_rpt"/>
</dbReference>
<dbReference type="InterPro" id="IPR006664">
    <property type="entry name" value="OMP_bac"/>
</dbReference>
<accession>A0A4P2QMN1</accession>
<feature type="compositionally biased region" description="Basic and acidic residues" evidence="5">
    <location>
        <begin position="425"/>
        <end position="439"/>
    </location>
</feature>
<name>A0A4P2QMN1_SORCE</name>
<dbReference type="PRINTS" id="PR01021">
    <property type="entry name" value="OMPADOMAIN"/>
</dbReference>
<dbReference type="InterPro" id="IPR036737">
    <property type="entry name" value="OmpA-like_sf"/>
</dbReference>
<evidence type="ECO:0000256" key="2">
    <source>
        <dbReference type="ARBA" id="ARBA00023136"/>
    </source>
</evidence>
<reference evidence="8 9" key="1">
    <citation type="submission" date="2015-09" db="EMBL/GenBank/DDBJ databases">
        <title>Sorangium comparison.</title>
        <authorList>
            <person name="Zaburannyi N."/>
            <person name="Bunk B."/>
            <person name="Overmann J."/>
            <person name="Mueller R."/>
        </authorList>
    </citation>
    <scope>NUCLEOTIDE SEQUENCE [LARGE SCALE GENOMIC DNA]</scope>
    <source>
        <strain evidence="8 9">So ce836</strain>
    </source>
</reference>
<feature type="compositionally biased region" description="Basic and acidic residues" evidence="5">
    <location>
        <begin position="552"/>
        <end position="575"/>
    </location>
</feature>
<evidence type="ECO:0000256" key="4">
    <source>
        <dbReference type="PROSITE-ProRule" id="PRU00473"/>
    </source>
</evidence>
<dbReference type="InterPro" id="IPR006665">
    <property type="entry name" value="OmpA-like"/>
</dbReference>
<dbReference type="PROSITE" id="PS51123">
    <property type="entry name" value="OMPA_2"/>
    <property type="match status" value="1"/>
</dbReference>
<evidence type="ECO:0000313" key="8">
    <source>
        <dbReference type="EMBL" id="AUX31061.1"/>
    </source>
</evidence>
<evidence type="ECO:0000259" key="7">
    <source>
        <dbReference type="PROSITE" id="PS51123"/>
    </source>
</evidence>
<dbReference type="CDD" id="cd07185">
    <property type="entry name" value="OmpA_C-like"/>
    <property type="match status" value="1"/>
</dbReference>
<dbReference type="Pfam" id="PF00691">
    <property type="entry name" value="OmpA"/>
    <property type="match status" value="1"/>
</dbReference>
<feature type="domain" description="OmpA-like" evidence="7">
    <location>
        <begin position="458"/>
        <end position="577"/>
    </location>
</feature>
<feature type="chain" id="PRO_5020402915" evidence="6">
    <location>
        <begin position="42"/>
        <end position="597"/>
    </location>
</feature>
<comment type="subcellular location">
    <subcellularLocation>
        <location evidence="1">Cell outer membrane</location>
    </subcellularLocation>
</comment>
<feature type="signal peptide" evidence="6">
    <location>
        <begin position="1"/>
        <end position="41"/>
    </location>
</feature>
<dbReference type="EMBL" id="CP012672">
    <property type="protein sequence ID" value="AUX31061.1"/>
    <property type="molecule type" value="Genomic_DNA"/>
</dbReference>
<dbReference type="SUPFAM" id="SSF103088">
    <property type="entry name" value="OmpA-like"/>
    <property type="match status" value="1"/>
</dbReference>
<feature type="region of interest" description="Disordered" evidence="5">
    <location>
        <begin position="337"/>
        <end position="449"/>
    </location>
</feature>
<keyword evidence="6" id="KW-0732">Signal</keyword>
<dbReference type="GO" id="GO:0009279">
    <property type="term" value="C:cell outer membrane"/>
    <property type="evidence" value="ECO:0007669"/>
    <property type="project" value="UniProtKB-SubCell"/>
</dbReference>
<dbReference type="PANTHER" id="PTHR30329">
    <property type="entry name" value="STATOR ELEMENT OF FLAGELLAR MOTOR COMPLEX"/>
    <property type="match status" value="1"/>
</dbReference>
<dbReference type="Gene3D" id="3.30.1330.60">
    <property type="entry name" value="OmpA-like domain"/>
    <property type="match status" value="1"/>
</dbReference>
<feature type="region of interest" description="Disordered" evidence="5">
    <location>
        <begin position="543"/>
        <end position="597"/>
    </location>
</feature>
<feature type="compositionally biased region" description="Low complexity" evidence="5">
    <location>
        <begin position="576"/>
        <end position="585"/>
    </location>
</feature>
<keyword evidence="3" id="KW-0998">Cell outer membrane</keyword>
<dbReference type="Gene3D" id="4.10.1080.10">
    <property type="entry name" value="TSP type-3 repeat"/>
    <property type="match status" value="1"/>
</dbReference>
<dbReference type="SUPFAM" id="SSF103647">
    <property type="entry name" value="TSP type-3 repeat"/>
    <property type="match status" value="1"/>
</dbReference>
<protein>
    <submittedName>
        <fullName evidence="8">Cell envelope biogenesis protein OmpA</fullName>
    </submittedName>
</protein>
<evidence type="ECO:0000256" key="3">
    <source>
        <dbReference type="ARBA" id="ARBA00023237"/>
    </source>
</evidence>
<dbReference type="PRINTS" id="PR01023">
    <property type="entry name" value="NAFLGMOTY"/>
</dbReference>
<dbReference type="InterPro" id="IPR050330">
    <property type="entry name" value="Bact_OuterMem_StrucFunc"/>
</dbReference>
<feature type="compositionally biased region" description="Gly residues" evidence="5">
    <location>
        <begin position="586"/>
        <end position="597"/>
    </location>
</feature>
<organism evidence="8 9">
    <name type="scientific">Sorangium cellulosum</name>
    <name type="common">Polyangium cellulosum</name>
    <dbReference type="NCBI Taxonomy" id="56"/>
    <lineage>
        <taxon>Bacteria</taxon>
        <taxon>Pseudomonadati</taxon>
        <taxon>Myxococcota</taxon>
        <taxon>Polyangia</taxon>
        <taxon>Polyangiales</taxon>
        <taxon>Polyangiaceae</taxon>
        <taxon>Sorangium</taxon>
    </lineage>
</organism>
<evidence type="ECO:0000256" key="1">
    <source>
        <dbReference type="ARBA" id="ARBA00004442"/>
    </source>
</evidence>